<dbReference type="InterPro" id="IPR036673">
    <property type="entry name" value="Cyanovirin-N_sf"/>
</dbReference>
<dbReference type="AlphaFoldDB" id="A0A3R7LT97"/>
<gene>
    <name evidence="2" type="ORF">CFD26_100928</name>
</gene>
<dbReference type="InterPro" id="IPR011058">
    <property type="entry name" value="Cyanovirin-N"/>
</dbReference>
<dbReference type="OrthoDB" id="2441380at2759"/>
<dbReference type="PANTHER" id="PTHR42076:SF1">
    <property type="entry name" value="CYANOVIRIN-N DOMAIN-CONTAINING PROTEIN"/>
    <property type="match status" value="1"/>
</dbReference>
<evidence type="ECO:0000313" key="3">
    <source>
        <dbReference type="Proteomes" id="UP000215289"/>
    </source>
</evidence>
<dbReference type="EMBL" id="NIDN02000450">
    <property type="protein sequence ID" value="RLL93020.1"/>
    <property type="molecule type" value="Genomic_DNA"/>
</dbReference>
<dbReference type="Pfam" id="PF08881">
    <property type="entry name" value="CVNH"/>
    <property type="match status" value="1"/>
</dbReference>
<comment type="caution">
    <text evidence="2">The sequence shown here is derived from an EMBL/GenBank/DDBJ whole genome shotgun (WGS) entry which is preliminary data.</text>
</comment>
<dbReference type="STRING" id="1245748.A0A3R7LT97"/>
<keyword evidence="3" id="KW-1185">Reference proteome</keyword>
<reference evidence="2 3" key="1">
    <citation type="submission" date="2018-08" db="EMBL/GenBank/DDBJ databases">
        <title>Draft genome sequences of two Aspergillus turcosus clinical strains isolated from bronchoalveolar lavage fluid: one azole-susceptible and the other azole-resistant.</title>
        <authorList>
            <person name="Parent-Michaud M."/>
            <person name="Dufresne P.J."/>
            <person name="Fournier E."/>
            <person name="Martineau C."/>
            <person name="Moreira S."/>
            <person name="Perkins V."/>
            <person name="De Repentigny L."/>
            <person name="Dufresne S.F."/>
        </authorList>
    </citation>
    <scope>NUCLEOTIDE SEQUENCE [LARGE SCALE GENOMIC DNA]</scope>
    <source>
        <strain evidence="2">HMR AF 1038</strain>
    </source>
</reference>
<sequence>MSFHTSVNNLHINTRPGHTVLEGTTHDERGLEINSQILLDDYIGNSNGRFVWGGRNFSRSADKDTMTLRRTQHGAILRAPLLKDDETWTENQRINLSERIANVDGKLRVV</sequence>
<proteinExistence type="predicted"/>
<name>A0A3R7LT97_9EURO</name>
<dbReference type="SUPFAM" id="SSF51322">
    <property type="entry name" value="Cyanovirin-N"/>
    <property type="match status" value="1"/>
</dbReference>
<organism evidence="2 3">
    <name type="scientific">Aspergillus turcosus</name>
    <dbReference type="NCBI Taxonomy" id="1245748"/>
    <lineage>
        <taxon>Eukaryota</taxon>
        <taxon>Fungi</taxon>
        <taxon>Dikarya</taxon>
        <taxon>Ascomycota</taxon>
        <taxon>Pezizomycotina</taxon>
        <taxon>Eurotiomycetes</taxon>
        <taxon>Eurotiomycetidae</taxon>
        <taxon>Eurotiales</taxon>
        <taxon>Aspergillaceae</taxon>
        <taxon>Aspergillus</taxon>
        <taxon>Aspergillus subgen. Fumigati</taxon>
    </lineage>
</organism>
<feature type="domain" description="Cyanovirin-N" evidence="1">
    <location>
        <begin position="2"/>
        <end position="109"/>
    </location>
</feature>
<evidence type="ECO:0000259" key="1">
    <source>
        <dbReference type="SMART" id="SM01111"/>
    </source>
</evidence>
<dbReference type="SMART" id="SM01111">
    <property type="entry name" value="CVNH"/>
    <property type="match status" value="1"/>
</dbReference>
<accession>A0A3R7LT97</accession>
<dbReference type="PANTHER" id="PTHR42076">
    <property type="entry name" value="CYANOVIRIN-N HOMOLOG"/>
    <property type="match status" value="1"/>
</dbReference>
<dbReference type="Gene3D" id="2.30.60.10">
    <property type="entry name" value="Cyanovirin-N"/>
    <property type="match status" value="1"/>
</dbReference>
<protein>
    <recommendedName>
        <fullName evidence="1">Cyanovirin-N domain-containing protein</fullName>
    </recommendedName>
</protein>
<dbReference type="Proteomes" id="UP000215289">
    <property type="component" value="Unassembled WGS sequence"/>
</dbReference>
<evidence type="ECO:0000313" key="2">
    <source>
        <dbReference type="EMBL" id="RLL93020.1"/>
    </source>
</evidence>